<keyword evidence="4 9" id="KW-0479">Metal-binding</keyword>
<dbReference type="GO" id="GO:0004519">
    <property type="term" value="F:endonuclease activity"/>
    <property type="evidence" value="ECO:0007669"/>
    <property type="project" value="UniProtKB-KW"/>
</dbReference>
<dbReference type="EC" id="3.1.-.-" evidence="9"/>
<dbReference type="NCBIfam" id="TIGR01573">
    <property type="entry name" value="cas2"/>
    <property type="match status" value="1"/>
</dbReference>
<gene>
    <name evidence="9 10" type="primary">cas2</name>
    <name evidence="10" type="ORF">JRV97_01145</name>
</gene>
<dbReference type="PANTHER" id="PTHR34405">
    <property type="entry name" value="CRISPR-ASSOCIATED ENDORIBONUCLEASE CAS2"/>
    <property type="match status" value="1"/>
</dbReference>
<name>A0ABY8PRE7_9BACT</name>
<dbReference type="Pfam" id="PF09827">
    <property type="entry name" value="CRISPR_Cas2"/>
    <property type="match status" value="1"/>
</dbReference>
<evidence type="ECO:0000313" key="10">
    <source>
        <dbReference type="EMBL" id="WGS65192.1"/>
    </source>
</evidence>
<keyword evidence="3 9" id="KW-0540">Nuclease</keyword>
<evidence type="ECO:0000256" key="9">
    <source>
        <dbReference type="HAMAP-Rule" id="MF_01471"/>
    </source>
</evidence>
<reference evidence="10 11" key="1">
    <citation type="submission" date="2021-02" db="EMBL/GenBank/DDBJ databases">
        <title>Characterization of Marinitoga sp. nov. str. BP5-C20A.</title>
        <authorList>
            <person name="Erauso G."/>
            <person name="Postec A."/>
        </authorList>
    </citation>
    <scope>NUCLEOTIDE SEQUENCE [LARGE SCALE GENOMIC DNA]</scope>
    <source>
        <strain evidence="10 11">BP5-C20A</strain>
    </source>
</reference>
<dbReference type="Proteomes" id="UP001232493">
    <property type="component" value="Chromosome"/>
</dbReference>
<evidence type="ECO:0000256" key="4">
    <source>
        <dbReference type="ARBA" id="ARBA00022723"/>
    </source>
</evidence>
<dbReference type="InterPro" id="IPR021127">
    <property type="entry name" value="CRISPR_associated_Cas2"/>
</dbReference>
<evidence type="ECO:0000256" key="1">
    <source>
        <dbReference type="ARBA" id="ARBA00001946"/>
    </source>
</evidence>
<comment type="similarity">
    <text evidence="2 9">Belongs to the CRISPR-associated endoribonuclease Cas2 protein family.</text>
</comment>
<dbReference type="CDD" id="cd09725">
    <property type="entry name" value="Cas2_I_II_III"/>
    <property type="match status" value="1"/>
</dbReference>
<dbReference type="EMBL" id="CP069362">
    <property type="protein sequence ID" value="WGS65192.1"/>
    <property type="molecule type" value="Genomic_DNA"/>
</dbReference>
<evidence type="ECO:0000256" key="3">
    <source>
        <dbReference type="ARBA" id="ARBA00022722"/>
    </source>
</evidence>
<proteinExistence type="inferred from homology"/>
<evidence type="ECO:0000313" key="11">
    <source>
        <dbReference type="Proteomes" id="UP001232493"/>
    </source>
</evidence>
<dbReference type="HAMAP" id="MF_01471">
    <property type="entry name" value="Cas2"/>
    <property type="match status" value="1"/>
</dbReference>
<evidence type="ECO:0000256" key="7">
    <source>
        <dbReference type="ARBA" id="ARBA00022842"/>
    </source>
</evidence>
<evidence type="ECO:0000256" key="5">
    <source>
        <dbReference type="ARBA" id="ARBA00022759"/>
    </source>
</evidence>
<sequence>MYLISVYDVNEERVGKIHKIMKKYLIWQQNSTFEGYITQGNFKKLKRDLYKIIKKEEDNIIFYIFNSKENFIRLDFGVVKTKFEGLIIK</sequence>
<evidence type="ECO:0000256" key="8">
    <source>
        <dbReference type="ARBA" id="ARBA00023118"/>
    </source>
</evidence>
<comment type="function">
    <text evidence="9">CRISPR (clustered regularly interspaced short palindromic repeat), is an adaptive immune system that provides protection against mobile genetic elements (viruses, transposable elements and conjugative plasmids). CRISPR clusters contain sequences complementary to antecedent mobile elements and target invading nucleic acids. CRISPR clusters are transcribed and processed into CRISPR RNA (crRNA). Functions as a ssRNA-specific endoribonuclease. Involved in the integration of spacer DNA into the CRISPR cassette.</text>
</comment>
<feature type="binding site" evidence="9">
    <location>
        <position position="8"/>
    </location>
    <ligand>
        <name>Mg(2+)</name>
        <dbReference type="ChEBI" id="CHEBI:18420"/>
        <note>catalytic</note>
    </ligand>
</feature>
<dbReference type="RefSeq" id="WP_280999462.1">
    <property type="nucleotide sequence ID" value="NZ_CP069362.1"/>
</dbReference>
<protein>
    <recommendedName>
        <fullName evidence="9">CRISPR-associated endoribonuclease Cas2</fullName>
        <ecNumber evidence="9">3.1.-.-</ecNumber>
    </recommendedName>
</protein>
<evidence type="ECO:0000256" key="2">
    <source>
        <dbReference type="ARBA" id="ARBA00009959"/>
    </source>
</evidence>
<dbReference type="Gene3D" id="3.30.70.240">
    <property type="match status" value="1"/>
</dbReference>
<keyword evidence="8 9" id="KW-0051">Antiviral defense</keyword>
<accession>A0ABY8PRE7</accession>
<keyword evidence="6 9" id="KW-0378">Hydrolase</keyword>
<dbReference type="SUPFAM" id="SSF143430">
    <property type="entry name" value="TTP0101/SSO1404-like"/>
    <property type="match status" value="1"/>
</dbReference>
<keyword evidence="7 9" id="KW-0460">Magnesium</keyword>
<comment type="cofactor">
    <cofactor evidence="1 9">
        <name>Mg(2+)</name>
        <dbReference type="ChEBI" id="CHEBI:18420"/>
    </cofactor>
</comment>
<keyword evidence="5 9" id="KW-0255">Endonuclease</keyword>
<organism evidence="10 11">
    <name type="scientific">Marinitoga aeolica</name>
    <dbReference type="NCBI Taxonomy" id="2809031"/>
    <lineage>
        <taxon>Bacteria</taxon>
        <taxon>Thermotogati</taxon>
        <taxon>Thermotogota</taxon>
        <taxon>Thermotogae</taxon>
        <taxon>Petrotogales</taxon>
        <taxon>Petrotogaceae</taxon>
        <taxon>Marinitoga</taxon>
    </lineage>
</organism>
<dbReference type="PANTHER" id="PTHR34405:SF1">
    <property type="entry name" value="CRISPR-ASSOCIATED ENDORIBONUCLEASE CAS2"/>
    <property type="match status" value="1"/>
</dbReference>
<dbReference type="InterPro" id="IPR019199">
    <property type="entry name" value="Virulence_VapD/CRISPR_Cas2"/>
</dbReference>
<keyword evidence="11" id="KW-1185">Reference proteome</keyword>
<evidence type="ECO:0000256" key="6">
    <source>
        <dbReference type="ARBA" id="ARBA00022801"/>
    </source>
</evidence>
<comment type="subunit">
    <text evidence="9">Homodimer, forms a heterotetramer with a Cas1 homodimer.</text>
</comment>